<proteinExistence type="predicted"/>
<dbReference type="InterPro" id="IPR031582">
    <property type="entry name" value="TadF"/>
</dbReference>
<reference evidence="3" key="1">
    <citation type="submission" date="2015-03" db="EMBL/GenBank/DDBJ databases">
        <authorList>
            <consortium name="Pathogen Informatics"/>
        </authorList>
    </citation>
    <scope>NUCLEOTIDE SEQUENCE [LARGE SCALE GENOMIC DNA]</scope>
    <source>
        <strain evidence="3">R148</strain>
    </source>
</reference>
<evidence type="ECO:0000313" key="3">
    <source>
        <dbReference type="Proteomes" id="UP000043316"/>
    </source>
</evidence>
<keyword evidence="1" id="KW-0472">Membrane</keyword>
<keyword evidence="1" id="KW-1133">Transmembrane helix</keyword>
<feature type="transmembrane region" description="Helical" evidence="1">
    <location>
        <begin position="20"/>
        <end position="42"/>
    </location>
</feature>
<evidence type="ECO:0000256" key="1">
    <source>
        <dbReference type="SAM" id="Phobius"/>
    </source>
</evidence>
<accession>A0A0H5M1M0</accession>
<dbReference type="EMBL" id="CWJI01000025">
    <property type="protein sequence ID" value="CRY57195.1"/>
    <property type="molecule type" value="Genomic_DNA"/>
</dbReference>
<protein>
    <submittedName>
        <fullName evidence="2">Putative tight adherance operon protein</fullName>
    </submittedName>
</protein>
<name>A0A0H5M1M0_YERIN</name>
<sequence length="193" mass="21463">MYKKMSNNKFIANRHGSVIVEFVFVVFIITLLIKLMISVAAYQSTVGKLDRISYSIAGIVRERGSLYADDTQLTQNQVAELKRLAEEMLLRSGLQRNDIAMTVETLHFHATPPEIKSIDNNKTLSFSIGACQSIQPLHKMTALSPYTNTARWLPLYQVTLCLSASPWYNTLFSVGGGGNAAIFIKSSAVTIER</sequence>
<keyword evidence="1" id="KW-0812">Transmembrane</keyword>
<dbReference type="Pfam" id="PF16964">
    <property type="entry name" value="TadF"/>
    <property type="match status" value="1"/>
</dbReference>
<dbReference type="RefSeq" id="WP_053010474.1">
    <property type="nucleotide sequence ID" value="NZ_CWJI01000025.1"/>
</dbReference>
<dbReference type="Proteomes" id="UP000043316">
    <property type="component" value="Unassembled WGS sequence"/>
</dbReference>
<evidence type="ECO:0000313" key="2">
    <source>
        <dbReference type="EMBL" id="CRY57195.1"/>
    </source>
</evidence>
<dbReference type="AlphaFoldDB" id="A0A0H5M1M0"/>
<gene>
    <name evidence="2" type="primary">tadF_2</name>
    <name evidence="2" type="ORF">ERS008476_04248</name>
</gene>
<organism evidence="2 3">
    <name type="scientific">Yersinia intermedia</name>
    <dbReference type="NCBI Taxonomy" id="631"/>
    <lineage>
        <taxon>Bacteria</taxon>
        <taxon>Pseudomonadati</taxon>
        <taxon>Pseudomonadota</taxon>
        <taxon>Gammaproteobacteria</taxon>
        <taxon>Enterobacterales</taxon>
        <taxon>Yersiniaceae</taxon>
        <taxon>Yersinia</taxon>
    </lineage>
</organism>